<feature type="region of interest" description="Disordered" evidence="1">
    <location>
        <begin position="1"/>
        <end position="23"/>
    </location>
</feature>
<dbReference type="AlphaFoldDB" id="Q5Y1A9"/>
<accession>Q5Y1A9</accession>
<evidence type="ECO:0000256" key="1">
    <source>
        <dbReference type="SAM" id="MobiDB-lite"/>
    </source>
</evidence>
<sequence>MASTFSLSKSRLNLTPPTITGGPSSNYGTAGNAVNVARIFKANRAAAPDFAGIVAQNTASQASIENAIKDAEADARMGGLAGFANASFAKKQADAIKEAARQSARKSMFGSALGAIGTIGGAAIGGGPLGAMIGNKVGTALGGAIG</sequence>
<organism evidence="2">
    <name type="scientific">uncultured organism BAC21E04</name>
    <dbReference type="NCBI Taxonomy" id="382346"/>
    <lineage>
        <taxon>unclassified sequences</taxon>
        <taxon>environmental samples</taxon>
    </lineage>
</organism>
<reference evidence="2" key="1">
    <citation type="journal article" date="2005" name="Environ. Microbiol.">
        <title>Potential photosynthesis gene recombination between Prochlorococcus and Synechococcus via viral intermediates.</title>
        <authorList>
            <person name="Zeidner G."/>
            <person name="Bielawski J.P."/>
            <person name="Shmoish M."/>
            <person name="Scanlan D.J."/>
            <person name="Sabehi G."/>
            <person name="Beja O."/>
        </authorList>
    </citation>
    <scope>NUCLEOTIDE SEQUENCE</scope>
    <source>
        <strain evidence="2">2</strain>
    </source>
</reference>
<evidence type="ECO:0000313" key="2">
    <source>
        <dbReference type="EMBL" id="AAU84564.1"/>
    </source>
</evidence>
<proteinExistence type="predicted"/>
<name>Q5Y1A9_9ZZZZ</name>
<dbReference type="EMBL" id="AY713440">
    <property type="protein sequence ID" value="AAU84564.1"/>
    <property type="molecule type" value="Genomic_DNA"/>
</dbReference>
<protein>
    <submittedName>
        <fullName evidence="2">Uncharacterized protein</fullName>
    </submittedName>
</protein>